<dbReference type="AlphaFoldDB" id="A0A0K1ZTV2"/>
<evidence type="ECO:0000313" key="5">
    <source>
        <dbReference type="EMBL" id="CUV18282.1"/>
    </source>
</evidence>
<dbReference type="GO" id="GO:0046872">
    <property type="term" value="F:metal ion binding"/>
    <property type="evidence" value="ECO:0007669"/>
    <property type="project" value="UniProtKB-KW"/>
</dbReference>
<comment type="cofactor">
    <cofactor evidence="1">
        <name>Zn(2+)</name>
        <dbReference type="ChEBI" id="CHEBI:29105"/>
    </cofactor>
    <text evidence="1">Binds 1 zinc ion per subunit.</text>
</comment>
<keyword evidence="1" id="KW-0482">Metalloprotease</keyword>
<name>A0A0K1ZTV2_RALSL</name>
<dbReference type="PATRIC" id="fig|305.107.peg.3127"/>
<gene>
    <name evidence="5" type="ORF">PSS4_v1_560018</name>
    <name evidence="4" type="ORF">RSP824_17395</name>
    <name evidence="6" type="ORF">RUN1985_v1_810043</name>
</gene>
<dbReference type="EMBL" id="LN899821">
    <property type="protein sequence ID" value="CUV18282.1"/>
    <property type="molecule type" value="Genomic_DNA"/>
</dbReference>
<dbReference type="EMBL" id="CP025742">
    <property type="protein sequence ID" value="AYA48277.1"/>
    <property type="molecule type" value="Genomic_DNA"/>
</dbReference>
<evidence type="ECO:0000256" key="1">
    <source>
        <dbReference type="PIRNR" id="PIRNR012702"/>
    </source>
</evidence>
<evidence type="ECO:0000313" key="4">
    <source>
        <dbReference type="EMBL" id="AYA48277.1"/>
    </source>
</evidence>
<dbReference type="InterPro" id="IPR009197">
    <property type="entry name" value="MlrC"/>
</dbReference>
<sequence length="494" mass="52474">MKILVAGFQHETNTFAPSRATYGEFVKGEGWPAIKRGAEVLSLRHANVPIAGFLAAMEPAGHALVTVLWAAANPSGPVTEDAFERIAGEIVEASRRHDPDAIYLDLHGAMVTEHYDDGEGELLARLRTATRDGTPIVASLDLHANVTARMQACADGLVAYRTYPHVDMAATGRRAAQLLHDLVAAQSPVAKASRRLPFLIPINGMCTTVEPARGFYARLGEAERGGVLSLSFAPGFPAADFPECGPTVWGYGLDADALNRAVDALYRDLLDSEPRWGTTFLSPDEAVREAIRMAGAAPKPVVIADTQDNPGAGGDGNTTGMLASLVRHNAQQAAIGLLHDPQAARAAHDAGPGASIRLTLGAGSGAPFEGTFIVENLSDGRCILDGPMMRGVRLELGPSACLRIGGVRVAVSTGRAQMMDRNQYRMVGIEPERMRILVNKSSVHFRADFEPIAQAVLVAKAPGIALADPGELPWTRLAPGMRLRPRAGSERTGQ</sequence>
<reference evidence="4" key="2">
    <citation type="submission" date="2018-01" db="EMBL/GenBank/DDBJ databases">
        <title>Ralstonia pseudosolanacearum P824 infects blueberry.</title>
        <authorList>
            <person name="Bocsanczy A.M."/>
            <person name="Norman D.J."/>
        </authorList>
    </citation>
    <scope>NUCLEOTIDE SEQUENCE</scope>
    <source>
        <strain evidence="4">P824</strain>
    </source>
</reference>
<dbReference type="GO" id="GO:0006508">
    <property type="term" value="P:proteolysis"/>
    <property type="evidence" value="ECO:0007669"/>
    <property type="project" value="UniProtKB-KW"/>
</dbReference>
<dbReference type="EMBL" id="LN899824">
    <property type="protein sequence ID" value="CUV31120.1"/>
    <property type="molecule type" value="Genomic_DNA"/>
</dbReference>
<feature type="domain" description="Microcystin LR degradation protein MlrC N-terminal" evidence="3">
    <location>
        <begin position="2"/>
        <end position="291"/>
    </location>
</feature>
<keyword evidence="1" id="KW-0645">Protease</keyword>
<evidence type="ECO:0000259" key="2">
    <source>
        <dbReference type="Pfam" id="PF07171"/>
    </source>
</evidence>
<keyword evidence="1" id="KW-0378">Hydrolase</keyword>
<evidence type="ECO:0000259" key="3">
    <source>
        <dbReference type="Pfam" id="PF07364"/>
    </source>
</evidence>
<evidence type="ECO:0000313" key="6">
    <source>
        <dbReference type="EMBL" id="CUV31120.1"/>
    </source>
</evidence>
<keyword evidence="1" id="KW-0479">Metal-binding</keyword>
<evidence type="ECO:0000313" key="7">
    <source>
        <dbReference type="Proteomes" id="UP000262427"/>
    </source>
</evidence>
<dbReference type="Pfam" id="PF07364">
    <property type="entry name" value="DUF1485"/>
    <property type="match status" value="1"/>
</dbReference>
<comment type="function">
    <text evidence="1">Involved in peptidolytic degradation of cyclic heptapeptide hepatotoxin microcystin (MC).</text>
</comment>
<comment type="similarity">
    <text evidence="1">Belongs to the peptidase M81 family.</text>
</comment>
<proteinExistence type="inferred from homology"/>
<feature type="domain" description="Microcystin LR degradation protein MlrC C-terminal" evidence="2">
    <location>
        <begin position="303"/>
        <end position="476"/>
    </location>
</feature>
<protein>
    <recommendedName>
        <fullName evidence="1">Microcystinase C</fullName>
        <shortName evidence="1">MlrC</shortName>
    </recommendedName>
</protein>
<dbReference type="InterPro" id="IPR015995">
    <property type="entry name" value="MlrC_N"/>
</dbReference>
<dbReference type="GO" id="GO:0008237">
    <property type="term" value="F:metallopeptidase activity"/>
    <property type="evidence" value="ECO:0007669"/>
    <property type="project" value="UniProtKB-KW"/>
</dbReference>
<dbReference type="Pfam" id="PF07171">
    <property type="entry name" value="MlrC_C"/>
    <property type="match status" value="1"/>
</dbReference>
<dbReference type="InterPro" id="IPR010799">
    <property type="entry name" value="MlrC_C"/>
</dbReference>
<dbReference type="Proteomes" id="UP000262427">
    <property type="component" value="Chromosome MP"/>
</dbReference>
<organism evidence="5">
    <name type="scientific">Ralstonia solanacearum</name>
    <name type="common">Pseudomonas solanacearum</name>
    <dbReference type="NCBI Taxonomy" id="305"/>
    <lineage>
        <taxon>Bacteria</taxon>
        <taxon>Pseudomonadati</taxon>
        <taxon>Pseudomonadota</taxon>
        <taxon>Betaproteobacteria</taxon>
        <taxon>Burkholderiales</taxon>
        <taxon>Burkholderiaceae</taxon>
        <taxon>Ralstonia</taxon>
        <taxon>Ralstonia solanacearum species complex</taxon>
    </lineage>
</organism>
<reference evidence="5" key="1">
    <citation type="submission" date="2015-10" db="EMBL/GenBank/DDBJ databases">
        <authorList>
            <person name="Gilbert D.G."/>
        </authorList>
    </citation>
    <scope>NUCLEOTIDE SEQUENCE</scope>
    <source>
        <strain evidence="5">Phyl III-seqv23</strain>
    </source>
</reference>
<accession>A0A0K1ZTV2</accession>
<dbReference type="PIRSF" id="PIRSF012702">
    <property type="entry name" value="UCP012702"/>
    <property type="match status" value="1"/>
</dbReference>
<reference evidence="7" key="3">
    <citation type="submission" date="2018-01" db="EMBL/GenBank/DDBJ databases">
        <title>Raltonia solanacearum P824 infects blueberry.</title>
        <authorList>
            <person name="Bocsanczy A.M."/>
            <person name="Norman D.J."/>
        </authorList>
    </citation>
    <scope>NUCLEOTIDE SEQUENCE [LARGE SCALE GENOMIC DNA]</scope>
    <source>
        <strain evidence="7">P824</strain>
    </source>
</reference>